<organism evidence="1">
    <name type="scientific">marine sediment metagenome</name>
    <dbReference type="NCBI Taxonomy" id="412755"/>
    <lineage>
        <taxon>unclassified sequences</taxon>
        <taxon>metagenomes</taxon>
        <taxon>ecological metagenomes</taxon>
    </lineage>
</organism>
<dbReference type="AlphaFoldDB" id="A0A0F9ABV4"/>
<accession>A0A0F9ABV4</accession>
<dbReference type="GO" id="GO:0008270">
    <property type="term" value="F:zinc ion binding"/>
    <property type="evidence" value="ECO:0007669"/>
    <property type="project" value="InterPro"/>
</dbReference>
<comment type="caution">
    <text evidence="1">The sequence shown here is derived from an EMBL/GenBank/DDBJ whole genome shotgun (WGS) entry which is preliminary data.</text>
</comment>
<evidence type="ECO:0000313" key="1">
    <source>
        <dbReference type="EMBL" id="KKK95735.1"/>
    </source>
</evidence>
<dbReference type="Gene3D" id="3.40.1360.10">
    <property type="match status" value="1"/>
</dbReference>
<protein>
    <recommendedName>
        <fullName evidence="2">Zinc finger CHC2-type domain-containing protein</fullName>
    </recommendedName>
</protein>
<sequence>MTLGTELETVRDEVKRTVTMAEVVRMCGLSDPKRGKIRSIFNPAERTPSLHLYDYDWYDFSTGQGGDQIAFVQEARGVSYRQALEILGRGMPLAVRPRERFANDMPYEPPDFTARFQNLIESEDVDQWEELVQGKWPYLQLVDLFALGCKVTDTQGLWVPHWVPDLDGTHYVRGIKVRHLDGGKSAITGSVFTVGLYRPTPARRPTSHALVTEGESDAWVMAKMLDSRDVTVYGLPSGASTLKDRYLDELTGYSTVTVVFDDDEPGLDAANWFLENRPSVNVIEAPGGRVAEAAATGWNL</sequence>
<name>A0A0F9ABV4_9ZZZZ</name>
<gene>
    <name evidence="1" type="ORF">LCGC14_2669830</name>
</gene>
<dbReference type="EMBL" id="LAZR01046783">
    <property type="protein sequence ID" value="KKK95735.1"/>
    <property type="molecule type" value="Genomic_DNA"/>
</dbReference>
<evidence type="ECO:0008006" key="2">
    <source>
        <dbReference type="Google" id="ProtNLM"/>
    </source>
</evidence>
<dbReference type="InterPro" id="IPR036977">
    <property type="entry name" value="DNA_primase_Znf_CHC2"/>
</dbReference>
<proteinExistence type="predicted"/>
<dbReference type="Gene3D" id="3.90.580.10">
    <property type="entry name" value="Zinc finger, CHC2-type domain"/>
    <property type="match status" value="1"/>
</dbReference>
<dbReference type="GO" id="GO:0003677">
    <property type="term" value="F:DNA binding"/>
    <property type="evidence" value="ECO:0007669"/>
    <property type="project" value="InterPro"/>
</dbReference>
<dbReference type="CDD" id="cd00188">
    <property type="entry name" value="TOPRIM"/>
    <property type="match status" value="1"/>
</dbReference>
<reference evidence="1" key="1">
    <citation type="journal article" date="2015" name="Nature">
        <title>Complex archaea that bridge the gap between prokaryotes and eukaryotes.</title>
        <authorList>
            <person name="Spang A."/>
            <person name="Saw J.H."/>
            <person name="Jorgensen S.L."/>
            <person name="Zaremba-Niedzwiedzka K."/>
            <person name="Martijn J."/>
            <person name="Lind A.E."/>
            <person name="van Eijk R."/>
            <person name="Schleper C."/>
            <person name="Guy L."/>
            <person name="Ettema T.J."/>
        </authorList>
    </citation>
    <scope>NUCLEOTIDE SEQUENCE</scope>
</reference>
<dbReference type="SUPFAM" id="SSF57783">
    <property type="entry name" value="Zinc beta-ribbon"/>
    <property type="match status" value="1"/>
</dbReference>
<dbReference type="GO" id="GO:0006260">
    <property type="term" value="P:DNA replication"/>
    <property type="evidence" value="ECO:0007669"/>
    <property type="project" value="InterPro"/>
</dbReference>